<gene>
    <name evidence="2" type="ORF">KPL78_15815</name>
</gene>
<dbReference type="RefSeq" id="WP_219763936.1">
    <property type="nucleotide sequence ID" value="NZ_JAHYBZ010000005.1"/>
</dbReference>
<sequence length="392" mass="40210">MEFPAEAFLPGPRAEIDGAPGGPLAGLTFAAKDLFDVAGHVTGGGNPDWGATHPVPTAHAWAVQALLDGGATLVGKTITCEISLGILGYNPFNGTPPNPAAPGCLPGGSSSGSASAVAAGLCDTALGTDSGGSVRVPSSLCGLYGMRTTLGAVPLEGCCRQAPTFDTVGWFARDAATFARVTEVMLATTLPAPDRPRILIAEDAFSFADAEVATALRPVAARIGAALGGAETVSIAEPGELEVWASQRNILQRAESWQTFRGWIDAVNPRFGYSVARNLANASAITAEQVALAQVARRRAVERARVLLEGGALLCIPTTPFTAPPVGLSLSELDRYSARIGLLTSFAGLVSLPQINLPLATAGGKPCGLSLIGWRGADARLAAIARYLEETA</sequence>
<dbReference type="PROSITE" id="PS00571">
    <property type="entry name" value="AMIDASES"/>
    <property type="match status" value="1"/>
</dbReference>
<dbReference type="NCBIfam" id="NF006169">
    <property type="entry name" value="PRK08310.1"/>
    <property type="match status" value="1"/>
</dbReference>
<proteinExistence type="predicted"/>
<dbReference type="Pfam" id="PF01425">
    <property type="entry name" value="Amidase"/>
    <property type="match status" value="1"/>
</dbReference>
<dbReference type="PANTHER" id="PTHR46310:SF7">
    <property type="entry name" value="AMIDASE 1"/>
    <property type="match status" value="1"/>
</dbReference>
<evidence type="ECO:0000313" key="3">
    <source>
        <dbReference type="Proteomes" id="UP001196565"/>
    </source>
</evidence>
<protein>
    <submittedName>
        <fullName evidence="2">Amidase</fullName>
        <ecNumber evidence="2">3.5.1.4</ecNumber>
    </submittedName>
</protein>
<dbReference type="SUPFAM" id="SSF75304">
    <property type="entry name" value="Amidase signature (AS) enzymes"/>
    <property type="match status" value="1"/>
</dbReference>
<dbReference type="InterPro" id="IPR036928">
    <property type="entry name" value="AS_sf"/>
</dbReference>
<accession>A0ABS7AAK2</accession>
<dbReference type="EC" id="3.5.1.4" evidence="2"/>
<feature type="domain" description="Amidase" evidence="1">
    <location>
        <begin position="18"/>
        <end position="199"/>
    </location>
</feature>
<dbReference type="Gene3D" id="3.90.1300.10">
    <property type="entry name" value="Amidase signature (AS) domain"/>
    <property type="match status" value="1"/>
</dbReference>
<comment type="caution">
    <text evidence="2">The sequence shown here is derived from an EMBL/GenBank/DDBJ whole genome shotgun (WGS) entry which is preliminary data.</text>
</comment>
<dbReference type="Proteomes" id="UP001196565">
    <property type="component" value="Unassembled WGS sequence"/>
</dbReference>
<reference evidence="2 3" key="1">
    <citation type="submission" date="2021-07" db="EMBL/GenBank/DDBJ databases">
        <authorList>
            <person name="So Y."/>
        </authorList>
    </citation>
    <scope>NUCLEOTIDE SEQUENCE [LARGE SCALE GENOMIC DNA]</scope>
    <source>
        <strain evidence="2 3">HJA6</strain>
    </source>
</reference>
<dbReference type="GO" id="GO:0004040">
    <property type="term" value="F:amidase activity"/>
    <property type="evidence" value="ECO:0007669"/>
    <property type="project" value="UniProtKB-EC"/>
</dbReference>
<dbReference type="InterPro" id="IPR023631">
    <property type="entry name" value="Amidase_dom"/>
</dbReference>
<evidence type="ECO:0000259" key="1">
    <source>
        <dbReference type="Pfam" id="PF01425"/>
    </source>
</evidence>
<dbReference type="PANTHER" id="PTHR46310">
    <property type="entry name" value="AMIDASE 1"/>
    <property type="match status" value="1"/>
</dbReference>
<evidence type="ECO:0000313" key="2">
    <source>
        <dbReference type="EMBL" id="MBW6399328.1"/>
    </source>
</evidence>
<dbReference type="InterPro" id="IPR020556">
    <property type="entry name" value="Amidase_CS"/>
</dbReference>
<keyword evidence="2" id="KW-0378">Hydrolase</keyword>
<organism evidence="2 3">
    <name type="scientific">Roseomonas alba</name>
    <dbReference type="NCBI Taxonomy" id="2846776"/>
    <lineage>
        <taxon>Bacteria</taxon>
        <taxon>Pseudomonadati</taxon>
        <taxon>Pseudomonadota</taxon>
        <taxon>Alphaproteobacteria</taxon>
        <taxon>Acetobacterales</taxon>
        <taxon>Roseomonadaceae</taxon>
        <taxon>Roseomonas</taxon>
    </lineage>
</organism>
<keyword evidence="3" id="KW-1185">Reference proteome</keyword>
<name>A0ABS7AAK2_9PROT</name>
<dbReference type="EMBL" id="JAHYBZ010000005">
    <property type="protein sequence ID" value="MBW6399328.1"/>
    <property type="molecule type" value="Genomic_DNA"/>
</dbReference>